<feature type="signal peptide" evidence="1">
    <location>
        <begin position="1"/>
        <end position="20"/>
    </location>
</feature>
<dbReference type="RefSeq" id="WP_162443493.1">
    <property type="nucleotide sequence ID" value="NZ_CP048222.1"/>
</dbReference>
<dbReference type="InterPro" id="IPR036709">
    <property type="entry name" value="Autotransporte_beta_dom_sf"/>
</dbReference>
<organism evidence="2 3">
    <name type="scientific">Rhodocytophaga rosea</name>
    <dbReference type="NCBI Taxonomy" id="2704465"/>
    <lineage>
        <taxon>Bacteria</taxon>
        <taxon>Pseudomonadati</taxon>
        <taxon>Bacteroidota</taxon>
        <taxon>Cytophagia</taxon>
        <taxon>Cytophagales</taxon>
        <taxon>Rhodocytophagaceae</taxon>
        <taxon>Rhodocytophaga</taxon>
    </lineage>
</organism>
<gene>
    <name evidence="2" type="ORF">GXP67_12910</name>
</gene>
<dbReference type="Pfam" id="PF12099">
    <property type="entry name" value="DUF3575"/>
    <property type="match status" value="1"/>
</dbReference>
<accession>A0A6C0GI22</accession>
<evidence type="ECO:0000313" key="2">
    <source>
        <dbReference type="EMBL" id="QHT67464.1"/>
    </source>
</evidence>
<feature type="chain" id="PRO_5025378546" evidence="1">
    <location>
        <begin position="21"/>
        <end position="223"/>
    </location>
</feature>
<dbReference type="EMBL" id="CP048222">
    <property type="protein sequence ID" value="QHT67464.1"/>
    <property type="molecule type" value="Genomic_DNA"/>
</dbReference>
<evidence type="ECO:0000256" key="1">
    <source>
        <dbReference type="SAM" id="SignalP"/>
    </source>
</evidence>
<dbReference type="SUPFAM" id="SSF103515">
    <property type="entry name" value="Autotransporter"/>
    <property type="match status" value="1"/>
</dbReference>
<proteinExistence type="predicted"/>
<name>A0A6C0GI22_9BACT</name>
<dbReference type="Proteomes" id="UP000480178">
    <property type="component" value="Chromosome"/>
</dbReference>
<keyword evidence="3" id="KW-1185">Reference proteome</keyword>
<dbReference type="KEGG" id="rhoz:GXP67_12910"/>
<sequence>MKKYILLGLLLAFTLSICEAQVRRKPTYDRRPAYRTNKRVIDIDDMPKNIIKVNYLSPLAATGSFFYERVINEKMSAQLGFSFSRFTTGSILPALFGDTRVKMRGYAITPEFRYYLSSTEAPRGFFIGPFLRYRHSDATANIDRENAAPIQADAQFTTIGAGVLIGGQWVFGKHFSMDIFMGPSLNARYTKVTTPEVEEREFPVPNLFGPFGFRAGVTVGFAF</sequence>
<evidence type="ECO:0000313" key="3">
    <source>
        <dbReference type="Proteomes" id="UP000480178"/>
    </source>
</evidence>
<protein>
    <submittedName>
        <fullName evidence="2">DUF3575 domain-containing protein</fullName>
    </submittedName>
</protein>
<dbReference type="InterPro" id="IPR021958">
    <property type="entry name" value="DUF3575"/>
</dbReference>
<keyword evidence="1" id="KW-0732">Signal</keyword>
<reference evidence="2 3" key="1">
    <citation type="submission" date="2020-01" db="EMBL/GenBank/DDBJ databases">
        <authorList>
            <person name="Kim M.K."/>
        </authorList>
    </citation>
    <scope>NUCLEOTIDE SEQUENCE [LARGE SCALE GENOMIC DNA]</scope>
    <source>
        <strain evidence="2 3">172606-1</strain>
    </source>
</reference>
<dbReference type="AlphaFoldDB" id="A0A6C0GI22"/>